<evidence type="ECO:0000313" key="1">
    <source>
        <dbReference type="EMBL" id="AEX63288.1"/>
    </source>
</evidence>
<accession>H2EFM3</accession>
<reference evidence="1" key="1">
    <citation type="submission" date="2011-10" db="EMBL/GenBank/DDBJ databases">
        <title>Provirophages and transpovirons: unique mobilome of giant viruses.</title>
        <authorList>
            <person name="Desnues C."/>
            <person name="LaScola B."/>
            <person name="Yutin N."/>
            <person name="Fournous G."/>
            <person name="Koonin E."/>
            <person name="Raoult D."/>
        </authorList>
    </citation>
    <scope>NUCLEOTIDE SEQUENCE</scope>
    <source>
        <strain evidence="1">Mv13-mv</strain>
    </source>
</reference>
<organism evidence="1">
    <name type="scientific">Moumouvirus sp. 'Monve'</name>
    <dbReference type="NCBI Taxonomy" id="1128131"/>
    <lineage>
        <taxon>Viruses</taxon>
        <taxon>Varidnaviria</taxon>
        <taxon>Bamfordvirae</taxon>
        <taxon>Nucleocytoviricota</taxon>
        <taxon>Megaviricetes</taxon>
        <taxon>Imitervirales</taxon>
        <taxon>Mimiviridae</taxon>
        <taxon>Megamimivirinae</taxon>
        <taxon>Moumouvirus</taxon>
    </lineage>
</organism>
<proteinExistence type="predicted"/>
<gene>
    <name evidence="1" type="ORF">mv_R1086</name>
</gene>
<sequence length="314" mass="36969">MNKSKINHVNLLANISKLPYRMNATLLSYGIMSNDIEAVQTSVNNYLSWKTSVEELGKGIDTLESQEIIEYDDPNSYLVSAIVFSNNKTFKEYLRSDPKIDDQILHNFMSWCDHDFVEKYKTLINHGNLKYTLKDNHKKSFWNNIIWNNPNSETLKKLEEDVGIGPAIVGDDVVKDITNNFYLSCDEKLSKLRNLDKLVKIDYKELDVDNLYRHLRFVDCCAPVMKFLLERGYNRFNELDEYSQTALFHLELERLSIKEEYASEIDEKIELLKKYGAVCPKNKYNHTPFNRYHHLYVKRLPYTEEHLIKESEIN</sequence>
<name>H2EFM3_9VIRU</name>
<dbReference type="EMBL" id="JN885999">
    <property type="protein sequence ID" value="AEX63288.1"/>
    <property type="molecule type" value="Genomic_DNA"/>
</dbReference>
<protein>
    <submittedName>
        <fullName evidence="1">Uncharacterized protein</fullName>
    </submittedName>
</protein>